<dbReference type="CDD" id="cd06170">
    <property type="entry name" value="LuxR_C_like"/>
    <property type="match status" value="1"/>
</dbReference>
<dbReference type="PANTHER" id="PTHR44688">
    <property type="entry name" value="DNA-BINDING TRANSCRIPTIONAL ACTIVATOR DEVR_DOSR"/>
    <property type="match status" value="1"/>
</dbReference>
<dbReference type="EMBL" id="LJKE01000039">
    <property type="protein sequence ID" value="KZD67891.1"/>
    <property type="molecule type" value="Genomic_DNA"/>
</dbReference>
<gene>
    <name evidence="5" type="ORF">B4088_1838</name>
</gene>
<comment type="caution">
    <text evidence="5">The sequence shown here is derived from an EMBL/GenBank/DDBJ whole genome shotgun (WGS) entry which is preliminary data.</text>
</comment>
<dbReference type="InterPro" id="IPR036388">
    <property type="entry name" value="WH-like_DNA-bd_sf"/>
</dbReference>
<dbReference type="Gene3D" id="1.10.10.10">
    <property type="entry name" value="Winged helix-like DNA-binding domain superfamily/Winged helix DNA-binding domain"/>
    <property type="match status" value="1"/>
</dbReference>
<feature type="domain" description="HTH luxR-type" evidence="4">
    <location>
        <begin position="282"/>
        <end position="347"/>
    </location>
</feature>
<dbReference type="RefSeq" id="WP_063260656.1">
    <property type="nucleotide sequence ID" value="NZ_LJKE01000039.1"/>
</dbReference>
<evidence type="ECO:0000313" key="5">
    <source>
        <dbReference type="EMBL" id="KZD67891.1"/>
    </source>
</evidence>
<dbReference type="GO" id="GO:0003677">
    <property type="term" value="F:DNA binding"/>
    <property type="evidence" value="ECO:0007669"/>
    <property type="project" value="UniProtKB-KW"/>
</dbReference>
<keyword evidence="3" id="KW-0804">Transcription</keyword>
<reference evidence="5 6" key="1">
    <citation type="submission" date="2015-09" db="EMBL/GenBank/DDBJ databases">
        <title>Bacillus cereus food isolates.</title>
        <authorList>
            <person name="Boekhorst J."/>
        </authorList>
    </citation>
    <scope>NUCLEOTIDE SEQUENCE [LARGE SCALE GENOMIC DNA]</scope>
    <source>
        <strain evidence="5 6">B4088</strain>
    </source>
</reference>
<organism evidence="5 6">
    <name type="scientific">Bacillus cereus</name>
    <dbReference type="NCBI Taxonomy" id="1396"/>
    <lineage>
        <taxon>Bacteria</taxon>
        <taxon>Bacillati</taxon>
        <taxon>Bacillota</taxon>
        <taxon>Bacilli</taxon>
        <taxon>Bacillales</taxon>
        <taxon>Bacillaceae</taxon>
        <taxon>Bacillus</taxon>
        <taxon>Bacillus cereus group</taxon>
    </lineage>
</organism>
<protein>
    <submittedName>
        <fullName evidence="5">Transcriptional regulator LuxR family</fullName>
    </submittedName>
</protein>
<dbReference type="SMART" id="SM00421">
    <property type="entry name" value="HTH_LUXR"/>
    <property type="match status" value="1"/>
</dbReference>
<dbReference type="SUPFAM" id="SSF46894">
    <property type="entry name" value="C-terminal effector domain of the bipartite response regulators"/>
    <property type="match status" value="1"/>
</dbReference>
<evidence type="ECO:0000259" key="4">
    <source>
        <dbReference type="PROSITE" id="PS50043"/>
    </source>
</evidence>
<dbReference type="PRINTS" id="PR00038">
    <property type="entry name" value="HTHLUXR"/>
</dbReference>
<dbReference type="Proteomes" id="UP000076482">
    <property type="component" value="Unassembled WGS sequence"/>
</dbReference>
<keyword evidence="1" id="KW-0805">Transcription regulation</keyword>
<keyword evidence="2" id="KW-0238">DNA-binding</keyword>
<dbReference type="AlphaFoldDB" id="A0A164PQ38"/>
<dbReference type="PATRIC" id="fig|1396.535.peg.5672"/>
<evidence type="ECO:0000256" key="1">
    <source>
        <dbReference type="ARBA" id="ARBA00023015"/>
    </source>
</evidence>
<proteinExistence type="predicted"/>
<name>A0A164PQ38_BACCE</name>
<dbReference type="InterPro" id="IPR000792">
    <property type="entry name" value="Tscrpt_reg_LuxR_C"/>
</dbReference>
<dbReference type="InterPro" id="IPR016032">
    <property type="entry name" value="Sig_transdc_resp-reg_C-effctor"/>
</dbReference>
<sequence>MLYEQATKEITVLMKSERSIRQFQKEFLNILKKVIPFDAFCFTAIDPRTFLSTGAYTDRRIEQLHSQLFMNEFLEDDYNKFKDLARNPPHVGAMCIITNDNPIKSTRYRNILKPAGFIDEVRVVCMSKGKCFGHLSLFRDKTKIPFQHDECKYLSKVGLLAGDTLRTSFIIRSEEQVKVVGRGMIVLNENLRLNYWDETGYIWLSNFRKYEQLNEDDIPRPIRAVCSQVKANETNKEATVCISLTCGEFLVIRASRLEGYSSCHTGYRVLFESARPEEVFPLLADSYCLSQREKEVIVGIVRGMSTKELAKELCISTYTVQDHFKSIFEKVGVCSRNELIWELFTKFCFSQDEY</sequence>
<evidence type="ECO:0000313" key="6">
    <source>
        <dbReference type="Proteomes" id="UP000076482"/>
    </source>
</evidence>
<dbReference type="Pfam" id="PF00196">
    <property type="entry name" value="GerE"/>
    <property type="match status" value="1"/>
</dbReference>
<dbReference type="GO" id="GO:0006355">
    <property type="term" value="P:regulation of DNA-templated transcription"/>
    <property type="evidence" value="ECO:0007669"/>
    <property type="project" value="InterPro"/>
</dbReference>
<dbReference type="PROSITE" id="PS50043">
    <property type="entry name" value="HTH_LUXR_2"/>
    <property type="match status" value="1"/>
</dbReference>
<accession>A0A164PQ38</accession>
<dbReference type="PANTHER" id="PTHR44688:SF16">
    <property type="entry name" value="DNA-BINDING TRANSCRIPTIONAL ACTIVATOR DEVR_DOSR"/>
    <property type="match status" value="1"/>
</dbReference>
<evidence type="ECO:0000256" key="2">
    <source>
        <dbReference type="ARBA" id="ARBA00023125"/>
    </source>
</evidence>
<evidence type="ECO:0000256" key="3">
    <source>
        <dbReference type="ARBA" id="ARBA00023163"/>
    </source>
</evidence>